<proteinExistence type="predicted"/>
<feature type="transmembrane region" description="Helical" evidence="5">
    <location>
        <begin position="79"/>
        <end position="99"/>
    </location>
</feature>
<dbReference type="Proteomes" id="UP001168823">
    <property type="component" value="Unassembled WGS sequence"/>
</dbReference>
<keyword evidence="6" id="KW-0489">Methyltransferase</keyword>
<accession>A0ABT8UC58</accession>
<dbReference type="EC" id="2.1.1.334" evidence="6"/>
<dbReference type="InterPro" id="IPR007318">
    <property type="entry name" value="Phopholipid_MeTrfase"/>
</dbReference>
<keyword evidence="4 5" id="KW-0472">Membrane</keyword>
<sequence>MAVAALALYGVFLATAFGLRSYRQWRRTGSTGMRGIHGRPGSWEWLAGMGFVVAILVGVAAPVLQLVGILAPIESLDHGVWGIVGACAAIAGVAATLWAQEAMGDSWRIGVDVTEKTQLVDSGVFRWVRNPIFTAMLMFGAGVALMVPNILTLIGFGLLLVSIELQVRVVEEPYLRFTHGRRYVDYAATVGRFIPGVGRMSTAGNSVAEH</sequence>
<dbReference type="PANTHER" id="PTHR12714">
    <property type="entry name" value="PROTEIN-S ISOPRENYLCYSTEINE O-METHYLTRANSFERASE"/>
    <property type="match status" value="1"/>
</dbReference>
<keyword evidence="6" id="KW-0808">Transferase</keyword>
<protein>
    <submittedName>
        <fullName evidence="6">Isoprenylcysteine carboxylmethyltransferase family protein</fullName>
        <ecNumber evidence="6">2.1.1.100</ecNumber>
        <ecNumber evidence="6">2.1.1.334</ecNumber>
    </submittedName>
</protein>
<keyword evidence="3 5" id="KW-1133">Transmembrane helix</keyword>
<dbReference type="GO" id="GO:0032259">
    <property type="term" value="P:methylation"/>
    <property type="evidence" value="ECO:0007669"/>
    <property type="project" value="UniProtKB-KW"/>
</dbReference>
<evidence type="ECO:0000256" key="5">
    <source>
        <dbReference type="SAM" id="Phobius"/>
    </source>
</evidence>
<reference evidence="6" key="1">
    <citation type="submission" date="2023-07" db="EMBL/GenBank/DDBJ databases">
        <title>Mycolicibacterium sp. nov., a novel bacterial species.</title>
        <authorList>
            <person name="Cao Y."/>
        </authorList>
    </citation>
    <scope>NUCLEOTIDE SEQUENCE</scope>
    <source>
        <strain evidence="6">KC 300</strain>
    </source>
</reference>
<comment type="subcellular location">
    <subcellularLocation>
        <location evidence="1">Endomembrane system</location>
        <topology evidence="1">Multi-pass membrane protein</topology>
    </subcellularLocation>
</comment>
<evidence type="ECO:0000313" key="7">
    <source>
        <dbReference type="Proteomes" id="UP001168823"/>
    </source>
</evidence>
<evidence type="ECO:0000256" key="1">
    <source>
        <dbReference type="ARBA" id="ARBA00004127"/>
    </source>
</evidence>
<dbReference type="Pfam" id="PF04191">
    <property type="entry name" value="PEMT"/>
    <property type="match status" value="1"/>
</dbReference>
<feature type="transmembrane region" description="Helical" evidence="5">
    <location>
        <begin position="42"/>
        <end position="67"/>
    </location>
</feature>
<name>A0ABT8UC58_9MYCO</name>
<dbReference type="EMBL" id="JAUMSQ010000026">
    <property type="protein sequence ID" value="MDO3635356.1"/>
    <property type="molecule type" value="Genomic_DNA"/>
</dbReference>
<dbReference type="Gene3D" id="1.20.120.1630">
    <property type="match status" value="1"/>
</dbReference>
<dbReference type="PANTHER" id="PTHR12714:SF9">
    <property type="entry name" value="PROTEIN-S-ISOPRENYLCYSTEINE O-METHYLTRANSFERASE"/>
    <property type="match status" value="1"/>
</dbReference>
<dbReference type="RefSeq" id="WP_302913296.1">
    <property type="nucleotide sequence ID" value="NZ_JAUMSQ010000026.1"/>
</dbReference>
<organism evidence="6 7">
    <name type="scientific">Mycolicibacterium arseniciresistens</name>
    <dbReference type="NCBI Taxonomy" id="3062257"/>
    <lineage>
        <taxon>Bacteria</taxon>
        <taxon>Bacillati</taxon>
        <taxon>Actinomycetota</taxon>
        <taxon>Actinomycetes</taxon>
        <taxon>Mycobacteriales</taxon>
        <taxon>Mycobacteriaceae</taxon>
        <taxon>Mycolicibacterium</taxon>
    </lineage>
</organism>
<evidence type="ECO:0000313" key="6">
    <source>
        <dbReference type="EMBL" id="MDO3635356.1"/>
    </source>
</evidence>
<evidence type="ECO:0000256" key="3">
    <source>
        <dbReference type="ARBA" id="ARBA00022989"/>
    </source>
</evidence>
<dbReference type="GO" id="GO:0004671">
    <property type="term" value="F:protein C-terminal S-isoprenylcysteine carboxyl O-methyltransferase activity"/>
    <property type="evidence" value="ECO:0007669"/>
    <property type="project" value="UniProtKB-EC"/>
</dbReference>
<comment type="caution">
    <text evidence="6">The sequence shown here is derived from an EMBL/GenBank/DDBJ whole genome shotgun (WGS) entry which is preliminary data.</text>
</comment>
<keyword evidence="2 5" id="KW-0812">Transmembrane</keyword>
<keyword evidence="7" id="KW-1185">Reference proteome</keyword>
<dbReference type="EC" id="2.1.1.100" evidence="6"/>
<gene>
    <name evidence="6" type="ORF">Q2100_06350</name>
</gene>
<evidence type="ECO:0000256" key="4">
    <source>
        <dbReference type="ARBA" id="ARBA00023136"/>
    </source>
</evidence>
<evidence type="ECO:0000256" key="2">
    <source>
        <dbReference type="ARBA" id="ARBA00022692"/>
    </source>
</evidence>
<feature type="transmembrane region" description="Helical" evidence="5">
    <location>
        <begin position="132"/>
        <end position="161"/>
    </location>
</feature>